<reference evidence="2 3" key="1">
    <citation type="journal article" date="2016" name="Nat. Commun.">
        <title>Thousands of microbial genomes shed light on interconnected biogeochemical processes in an aquifer system.</title>
        <authorList>
            <person name="Anantharaman K."/>
            <person name="Brown C.T."/>
            <person name="Hug L.A."/>
            <person name="Sharon I."/>
            <person name="Castelle C.J."/>
            <person name="Probst A.J."/>
            <person name="Thomas B.C."/>
            <person name="Singh A."/>
            <person name="Wilkins M.J."/>
            <person name="Karaoz U."/>
            <person name="Brodie E.L."/>
            <person name="Williams K.H."/>
            <person name="Hubbard S.S."/>
            <person name="Banfield J.F."/>
        </authorList>
    </citation>
    <scope>NUCLEOTIDE SEQUENCE [LARGE SCALE GENOMIC DNA]</scope>
</reference>
<accession>A0A1F7JNM7</accession>
<name>A0A1F7JNM7_9BACT</name>
<dbReference type="Gene3D" id="3.90.320.10">
    <property type="match status" value="1"/>
</dbReference>
<evidence type="ECO:0000313" key="3">
    <source>
        <dbReference type="Proteomes" id="UP000176376"/>
    </source>
</evidence>
<organism evidence="2 3">
    <name type="scientific">Candidatus Roizmanbacteria bacterium RIFCSPLOWO2_02_FULL_38_10</name>
    <dbReference type="NCBI Taxonomy" id="1802074"/>
    <lineage>
        <taxon>Bacteria</taxon>
        <taxon>Candidatus Roizmaniibacteriota</taxon>
    </lineage>
</organism>
<comment type="caution">
    <text evidence="2">The sequence shown here is derived from an EMBL/GenBank/DDBJ whole genome shotgun (WGS) entry which is preliminary data.</text>
</comment>
<dbReference type="STRING" id="1802074.A3J15_02040"/>
<protein>
    <recommendedName>
        <fullName evidence="1">PD-(D/E)XK endonuclease-like domain-containing protein</fullName>
    </recommendedName>
</protein>
<feature type="domain" description="PD-(D/E)XK endonuclease-like" evidence="1">
    <location>
        <begin position="17"/>
        <end position="238"/>
    </location>
</feature>
<dbReference type="InterPro" id="IPR011604">
    <property type="entry name" value="PDDEXK-like_dom_sf"/>
</dbReference>
<dbReference type="EMBL" id="MGAY01000009">
    <property type="protein sequence ID" value="OGK57219.1"/>
    <property type="molecule type" value="Genomic_DNA"/>
</dbReference>
<dbReference type="Pfam" id="PF12705">
    <property type="entry name" value="PDDEXK_1"/>
    <property type="match status" value="1"/>
</dbReference>
<dbReference type="InterPro" id="IPR038726">
    <property type="entry name" value="PDDEXK_AddAB-type"/>
</dbReference>
<evidence type="ECO:0000259" key="1">
    <source>
        <dbReference type="Pfam" id="PF12705"/>
    </source>
</evidence>
<proteinExistence type="predicted"/>
<dbReference type="AlphaFoldDB" id="A0A1F7JNM7"/>
<dbReference type="Proteomes" id="UP000176376">
    <property type="component" value="Unassembled WGS sequence"/>
</dbReference>
<evidence type="ECO:0000313" key="2">
    <source>
        <dbReference type="EMBL" id="OGK57219.1"/>
    </source>
</evidence>
<sequence>MKRYFLFDPNSVEPFKISRSKIDLFLECPRCFYFDRRLGIKRPGFPAFSLNSAVDALLKNEFDLLRKDGQPHQLMVKYKIDAVPFVHPDLGIWRDDAHRYTGAKTLHQETNLIVDGIIDDIWIDKAGNLIMVDYKSTSTQKEISLEDQYKQGYKRQIEIYQWIFRQKGFPVSSTGYFVFANAGRARDSFDGRLEFEMSIVPHIGDDSWIAPTLFKIKDCLRVDELPEPAVDCEYCTFTTSVTKPNPWG</sequence>
<gene>
    <name evidence="2" type="ORF">A3J15_02040</name>
</gene>